<dbReference type="PROSITE" id="PS00198">
    <property type="entry name" value="4FE4S_FER_1"/>
    <property type="match status" value="2"/>
</dbReference>
<keyword evidence="4" id="KW-1185">Reference proteome</keyword>
<dbReference type="PROSITE" id="PS51379">
    <property type="entry name" value="4FE4S_FER_2"/>
    <property type="match status" value="2"/>
</dbReference>
<dbReference type="GO" id="GO:0052592">
    <property type="term" value="F:oxidoreductase activity, acting on CH or CH2 groups, with an iron-sulfur protein as acceptor"/>
    <property type="evidence" value="ECO:0007669"/>
    <property type="project" value="TreeGrafter"/>
</dbReference>
<feature type="domain" description="4Fe-4S ferredoxin-type" evidence="2">
    <location>
        <begin position="69"/>
        <end position="97"/>
    </location>
</feature>
<accession>C7NPR8</accession>
<dbReference type="InterPro" id="IPR045220">
    <property type="entry name" value="FRHB/FDHB/HCAR-like"/>
</dbReference>
<reference evidence="3 4" key="1">
    <citation type="journal article" date="2009" name="Stand. Genomic Sci.">
        <title>Complete genome sequence of Halorhabdus utahensis type strain (AX-2).</title>
        <authorList>
            <person name="Anderson I."/>
            <person name="Tindall B.J."/>
            <person name="Pomrenke H."/>
            <person name="Goker M."/>
            <person name="Lapidus A."/>
            <person name="Nolan M."/>
            <person name="Copeland A."/>
            <person name="Glavina Del Rio T."/>
            <person name="Chen F."/>
            <person name="Tice H."/>
            <person name="Cheng J.F."/>
            <person name="Lucas S."/>
            <person name="Chertkov O."/>
            <person name="Bruce D."/>
            <person name="Brettin T."/>
            <person name="Detter J.C."/>
            <person name="Han C."/>
            <person name="Goodwin L."/>
            <person name="Land M."/>
            <person name="Hauser L."/>
            <person name="Chang Y.J."/>
            <person name="Jeffries C.D."/>
            <person name="Pitluck S."/>
            <person name="Pati A."/>
            <person name="Mavromatis K."/>
            <person name="Ivanova N."/>
            <person name="Ovchinnikova G."/>
            <person name="Chen A."/>
            <person name="Palaniappan K."/>
            <person name="Chain P."/>
            <person name="Rohde M."/>
            <person name="Bristow J."/>
            <person name="Eisen J.A."/>
            <person name="Markowitz V."/>
            <person name="Hugenholtz P."/>
            <person name="Kyrpides N.C."/>
            <person name="Klenk H.P."/>
        </authorList>
    </citation>
    <scope>NUCLEOTIDE SEQUENCE [LARGE SCALE GENOMIC DNA]</scope>
    <source>
        <strain evidence="4">DSM 12940 / JCM 11049 / AX-2</strain>
    </source>
</reference>
<protein>
    <submittedName>
        <fullName evidence="3">Coenzyme F420 hydrogenase/dehydrogenase beta subunit domain protein</fullName>
    </submittedName>
</protein>
<dbReference type="PANTHER" id="PTHR31332">
    <property type="entry name" value="7-HYDROXYMETHYL CHLOROPHYLL A REDUCTASE, CHLOROPLASTIC"/>
    <property type="match status" value="1"/>
</dbReference>
<proteinExistence type="predicted"/>
<sequence length="424" mass="44614">MPTEKSPQPRAPAVGDDPREATTDVQPPDGKVRFRHLDEAVIEADRCVQCGSCVAACPSDSIGIADSDRRPTLVKMCTGCSRCWDTCPRAGLRYERLPTLDGADPETVDGGIGPIEDGYAASAAADVAGAQHGGVVTALLAALLESPDGIDGAVVATEATDGTGLAEPALATTPAEVQEYAGTLFTQPLQLAALEELLADADLPADPSLALVGTPCVIEGVTALDRSPYRDDRFDESRPLDHVDLTVALTCTQALDDEGLEHVLSREYGLDPDDVAGLDLVGQGIRIDLTDGGDERAPLGDFRGAILDGCLECADATGGTADLTVGTVGSAQGESTVLVRTERGAAAFDRAEASLDARPLEALAPVEQLAQWNADRAREATARDIDPEGDLWIPYSAHREAYDDTDRAPVAFNPARVHQYEEWC</sequence>
<dbReference type="Pfam" id="PF14697">
    <property type="entry name" value="Fer4_21"/>
    <property type="match status" value="1"/>
</dbReference>
<dbReference type="EMBL" id="CP001687">
    <property type="protein sequence ID" value="ACV10365.1"/>
    <property type="molecule type" value="Genomic_DNA"/>
</dbReference>
<dbReference type="KEGG" id="hut:Huta_0177"/>
<dbReference type="InterPro" id="IPR007525">
    <property type="entry name" value="FrhB_FdhB_C"/>
</dbReference>
<dbReference type="SUPFAM" id="SSF54862">
    <property type="entry name" value="4Fe-4S ferredoxins"/>
    <property type="match status" value="1"/>
</dbReference>
<dbReference type="STRING" id="519442.Huta_0177"/>
<name>C7NPR8_HALUD</name>
<dbReference type="InterPro" id="IPR007516">
    <property type="entry name" value="Co_F420_Hydgase/DH_bsu_N"/>
</dbReference>
<feature type="region of interest" description="Disordered" evidence="1">
    <location>
        <begin position="1"/>
        <end position="30"/>
    </location>
</feature>
<evidence type="ECO:0000256" key="1">
    <source>
        <dbReference type="SAM" id="MobiDB-lite"/>
    </source>
</evidence>
<evidence type="ECO:0000313" key="4">
    <source>
        <dbReference type="Proteomes" id="UP000002071"/>
    </source>
</evidence>
<dbReference type="Proteomes" id="UP000002071">
    <property type="component" value="Chromosome"/>
</dbReference>
<organism evidence="3 4">
    <name type="scientific">Halorhabdus utahensis (strain DSM 12940 / JCM 11049 / AX-2)</name>
    <dbReference type="NCBI Taxonomy" id="519442"/>
    <lineage>
        <taxon>Archaea</taxon>
        <taxon>Methanobacteriati</taxon>
        <taxon>Methanobacteriota</taxon>
        <taxon>Stenosarchaea group</taxon>
        <taxon>Halobacteria</taxon>
        <taxon>Halobacteriales</taxon>
        <taxon>Haloarculaceae</taxon>
        <taxon>Halorhabdus</taxon>
    </lineage>
</organism>
<evidence type="ECO:0000259" key="2">
    <source>
        <dbReference type="PROSITE" id="PS51379"/>
    </source>
</evidence>
<dbReference type="eggNOG" id="arCOG02650">
    <property type="taxonomic scope" value="Archaea"/>
</dbReference>
<dbReference type="Pfam" id="PF04422">
    <property type="entry name" value="FrhB_FdhB_N"/>
    <property type="match status" value="1"/>
</dbReference>
<dbReference type="InterPro" id="IPR017900">
    <property type="entry name" value="4Fe4S_Fe_S_CS"/>
</dbReference>
<dbReference type="InterPro" id="IPR017896">
    <property type="entry name" value="4Fe4S_Fe-S-bd"/>
</dbReference>
<evidence type="ECO:0000313" key="3">
    <source>
        <dbReference type="EMBL" id="ACV10365.1"/>
    </source>
</evidence>
<dbReference type="Pfam" id="PF04432">
    <property type="entry name" value="FrhB_FdhB_C"/>
    <property type="match status" value="1"/>
</dbReference>
<dbReference type="PANTHER" id="PTHR31332:SF0">
    <property type="entry name" value="7-HYDROXYMETHYL CHLOROPHYLL A REDUCTASE, CHLOROPLASTIC"/>
    <property type="match status" value="1"/>
</dbReference>
<dbReference type="HOGENOM" id="CLU_037958_0_1_2"/>
<dbReference type="OrthoDB" id="38261at2157"/>
<feature type="domain" description="4Fe-4S ferredoxin-type" evidence="2">
    <location>
        <begin position="38"/>
        <end position="67"/>
    </location>
</feature>
<dbReference type="GeneID" id="8382439"/>
<dbReference type="AlphaFoldDB" id="C7NPR8"/>
<dbReference type="Gene3D" id="3.30.70.20">
    <property type="match status" value="1"/>
</dbReference>
<gene>
    <name evidence="3" type="ordered locus">Huta_0177</name>
</gene>
<dbReference type="RefSeq" id="WP_012795242.1">
    <property type="nucleotide sequence ID" value="NC_013158.1"/>
</dbReference>